<comment type="catalytic activity">
    <reaction evidence="13">
        <text>creatinine(in) = creatinine(out)</text>
        <dbReference type="Rhea" id="RHEA:74539"/>
        <dbReference type="ChEBI" id="CHEBI:16737"/>
    </reaction>
</comment>
<evidence type="ECO:0000256" key="4">
    <source>
        <dbReference type="ARBA" id="ARBA00022448"/>
    </source>
</evidence>
<feature type="transmembrane region" description="Helical" evidence="26">
    <location>
        <begin position="333"/>
        <end position="353"/>
    </location>
</feature>
<comment type="catalytic activity">
    <reaction evidence="16">
        <text>estrone 3-sulfate(out) = estrone 3-sulfate(in)</text>
        <dbReference type="Rhea" id="RHEA:71835"/>
        <dbReference type="ChEBI" id="CHEBI:60050"/>
    </reaction>
</comment>
<comment type="catalytic activity">
    <reaction evidence="11">
        <text>glutarate(in) = glutarate(out)</text>
        <dbReference type="Rhea" id="RHEA:76251"/>
        <dbReference type="ChEBI" id="CHEBI:30921"/>
    </reaction>
</comment>
<evidence type="ECO:0000256" key="13">
    <source>
        <dbReference type="ARBA" id="ARBA00035924"/>
    </source>
</evidence>
<feature type="transmembrane region" description="Helical" evidence="26">
    <location>
        <begin position="275"/>
        <end position="294"/>
    </location>
</feature>
<keyword evidence="30" id="KW-1185">Reference proteome</keyword>
<keyword evidence="8" id="KW-0406">Ion transport</keyword>
<dbReference type="EMBL" id="JADDUC020000003">
    <property type="protein sequence ID" value="KAI1240467.1"/>
    <property type="molecule type" value="Genomic_DNA"/>
</dbReference>
<sequence>MRPEEPIGKGRKCRVELLGPDKHMATLAKKHCQALQVWVTPGLGHQPQQEPCEKLFWISSSLPAVLQPLVASPWHSNADRQLPGAPGIQHHFYHSLSPDSCCACISTPNDPVFMVNETGAALKKSVCQGNSLEKGKMKFEDLLLEIGGFGRFQILILAMLCLPRINLPMHFLLHNFLAATPSHHCAIPHQEAFVNLTMEEVLVVSIPRKPDGTFSSCEMFSQPQFHLLLNSSLQPENKSIIQHCQHGWVYDHSQFTSTISTQWDLVCEQRGLNQATATFFFIGVTMGAMVFGYLSDRFGRKTMLQLSLVCSMVFGMLSAASMSYTMLAITRTLTGVALSGLSLIVLPLGMEWVDIQHRTFTGILSSIFWSVGNMLLALAAYLVREWHWLLVAVTGPCLLSIICLWWVPESARWLIAKGKVKQAHRHLLRCARMNGRKDFAVSPEALTRMAADKNMGGTYSYISLFRTPVLRKISLCSGVVWFGVAFSYYGMSLNLTGFGLSIYLSQFVFGIIEIPAKMVMYVLVNRVGRRPSQAWTLILTGVCIGANIVIPKPFTSLRSVVAIMGKGFSEAAFTTVFLYTSELYPTILRQNGMGYTSFLARLGGALAPLVFLLDEVWRSLPEVTYCGVAVCSGAMAFLLPETLNVRLPEGIEDIEKPQVKVPPEISTPEGVPVQALLKEEG</sequence>
<feature type="domain" description="Major facilitator superfamily (MFS) profile" evidence="27">
    <location>
        <begin position="223"/>
        <end position="644"/>
    </location>
</feature>
<keyword evidence="4" id="KW-0813">Transport</keyword>
<evidence type="ECO:0000256" key="20">
    <source>
        <dbReference type="ARBA" id="ARBA00036413"/>
    </source>
</evidence>
<dbReference type="PANTHER" id="PTHR24064">
    <property type="entry name" value="SOLUTE CARRIER FAMILY 22 MEMBER"/>
    <property type="match status" value="1"/>
</dbReference>
<protein>
    <recommendedName>
        <fullName evidence="23">Solute carrier family 22 member 7</fullName>
    </recommendedName>
    <alternativeName>
        <fullName evidence="24">Organic anion transporter 2</fullName>
    </alternativeName>
</protein>
<dbReference type="PROSITE" id="PS50850">
    <property type="entry name" value="MFS"/>
    <property type="match status" value="1"/>
</dbReference>
<comment type="catalytic activity">
    <reaction evidence="22">
        <text>urate(out) = urate(in)</text>
        <dbReference type="Rhea" id="RHEA:60368"/>
        <dbReference type="ChEBI" id="CHEBI:17775"/>
    </reaction>
</comment>
<keyword evidence="5" id="KW-1003">Cell membrane</keyword>
<comment type="caution">
    <text evidence="28">The sequence shown here is derived from an EMBL/GenBank/DDBJ whole genome shotgun (WGS) entry which is preliminary data.</text>
</comment>
<dbReference type="CDD" id="cd17447">
    <property type="entry name" value="MFS_SLC22A7_OAT2"/>
    <property type="match status" value="1"/>
</dbReference>
<dbReference type="GO" id="GO:0006811">
    <property type="term" value="P:monoatomic ion transport"/>
    <property type="evidence" value="ECO:0007669"/>
    <property type="project" value="UniProtKB-KW"/>
</dbReference>
<feature type="transmembrane region" description="Helical" evidence="26">
    <location>
        <begin position="306"/>
        <end position="327"/>
    </location>
</feature>
<comment type="similarity">
    <text evidence="3">Belongs to the major facilitator (TC 2.A.1) superfamily. Organic cation transporter (TC 2.A.1.19) family.</text>
</comment>
<evidence type="ECO:0000313" key="29">
    <source>
        <dbReference type="EMBL" id="KAI1240467.1"/>
    </source>
</evidence>
<comment type="catalytic activity">
    <reaction evidence="18">
        <text>3',5'-cyclic GMP(in) = 3',5'-cyclic GMP(out)</text>
        <dbReference type="Rhea" id="RHEA:76207"/>
        <dbReference type="ChEBI" id="CHEBI:57746"/>
    </reaction>
</comment>
<dbReference type="Gene3D" id="1.20.1250.20">
    <property type="entry name" value="MFS general substrate transporter like domains"/>
    <property type="match status" value="1"/>
</dbReference>
<dbReference type="GO" id="GO:0016323">
    <property type="term" value="C:basolateral plasma membrane"/>
    <property type="evidence" value="ECO:0007669"/>
    <property type="project" value="UniProtKB-SubCell"/>
</dbReference>
<comment type="catalytic activity">
    <reaction evidence="15">
        <text>3',5'-cyclic AMP(in) = 3',5'-cyclic AMP(out)</text>
        <dbReference type="Rhea" id="RHEA:76223"/>
        <dbReference type="ChEBI" id="CHEBI:58165"/>
    </reaction>
</comment>
<dbReference type="InterPro" id="IPR005828">
    <property type="entry name" value="MFS_sugar_transport-like"/>
</dbReference>
<dbReference type="OrthoDB" id="2544694at2759"/>
<keyword evidence="9 26" id="KW-0472">Membrane</keyword>
<organism evidence="28">
    <name type="scientific">Lamprotornis superbus</name>
    <dbReference type="NCBI Taxonomy" id="245042"/>
    <lineage>
        <taxon>Eukaryota</taxon>
        <taxon>Metazoa</taxon>
        <taxon>Chordata</taxon>
        <taxon>Craniata</taxon>
        <taxon>Vertebrata</taxon>
        <taxon>Euteleostomi</taxon>
        <taxon>Archelosauria</taxon>
        <taxon>Archosauria</taxon>
        <taxon>Dinosauria</taxon>
        <taxon>Saurischia</taxon>
        <taxon>Theropoda</taxon>
        <taxon>Coelurosauria</taxon>
        <taxon>Aves</taxon>
        <taxon>Neognathae</taxon>
        <taxon>Neoaves</taxon>
        <taxon>Telluraves</taxon>
        <taxon>Australaves</taxon>
        <taxon>Passeriformes</taxon>
        <taxon>Sturnidae</taxon>
        <taxon>Lamprotornis</taxon>
    </lineage>
</organism>
<evidence type="ECO:0000256" key="11">
    <source>
        <dbReference type="ARBA" id="ARBA00035836"/>
    </source>
</evidence>
<feature type="transmembrane region" description="Helical" evidence="26">
    <location>
        <begin position="388"/>
        <end position="407"/>
    </location>
</feature>
<accession>A0A835NG19</accession>
<reference evidence="29 30" key="2">
    <citation type="journal article" date="2021" name="J. Hered.">
        <title>Feather Gene Expression Elucidates the Developmental Basis of Plumage Iridescence in African Starlings.</title>
        <authorList>
            <person name="Rubenstein D.R."/>
            <person name="Corvelo A."/>
            <person name="MacManes M.D."/>
            <person name="Maia R."/>
            <person name="Narzisi G."/>
            <person name="Rousaki A."/>
            <person name="Vandenabeele P."/>
            <person name="Shawkey M.D."/>
            <person name="Solomon J."/>
        </authorList>
    </citation>
    <scope>NUCLEOTIDE SEQUENCE [LARGE SCALE GENOMIC DNA]</scope>
    <source>
        <strain evidence="29">SS15</strain>
    </source>
</reference>
<evidence type="ECO:0000313" key="30">
    <source>
        <dbReference type="Proteomes" id="UP000618051"/>
    </source>
</evidence>
<dbReference type="InterPro" id="IPR020846">
    <property type="entry name" value="MFS_dom"/>
</dbReference>
<feature type="transmembrane region" description="Helical" evidence="26">
    <location>
        <begin position="360"/>
        <end position="382"/>
    </location>
</feature>
<evidence type="ECO:0000256" key="18">
    <source>
        <dbReference type="ARBA" id="ARBA00036308"/>
    </source>
</evidence>
<evidence type="ECO:0000256" key="8">
    <source>
        <dbReference type="ARBA" id="ARBA00023065"/>
    </source>
</evidence>
<evidence type="ECO:0000256" key="21">
    <source>
        <dbReference type="ARBA" id="ARBA00036724"/>
    </source>
</evidence>
<evidence type="ECO:0000256" key="7">
    <source>
        <dbReference type="ARBA" id="ARBA00022989"/>
    </source>
</evidence>
<comment type="catalytic activity">
    <reaction evidence="10">
        <text>guanosine(in) = guanosine(out)</text>
        <dbReference type="Rhea" id="RHEA:75371"/>
        <dbReference type="ChEBI" id="CHEBI:16750"/>
    </reaction>
</comment>
<comment type="catalytic activity">
    <reaction evidence="14">
        <text>GDP(in) = GDP(out)</text>
        <dbReference type="Rhea" id="RHEA:76219"/>
        <dbReference type="ChEBI" id="CHEBI:58189"/>
    </reaction>
</comment>
<reference evidence="29" key="3">
    <citation type="submission" date="2022-01" db="EMBL/GenBank/DDBJ databases">
        <authorList>
            <person name="Rubenstein D.R."/>
        </authorList>
    </citation>
    <scope>NUCLEOTIDE SEQUENCE</scope>
    <source>
        <strain evidence="29">SS15</strain>
        <tissue evidence="29">Liver</tissue>
    </source>
</reference>
<dbReference type="EMBL" id="JADDUC010000347">
    <property type="protein sequence ID" value="KAG0114065.1"/>
    <property type="molecule type" value="Genomic_DNA"/>
</dbReference>
<dbReference type="Pfam" id="PF00083">
    <property type="entry name" value="Sugar_tr"/>
    <property type="match status" value="1"/>
</dbReference>
<comment type="catalytic activity">
    <reaction evidence="19">
        <text>prostaglandin E2(out) = prostaglandin E2(in)</text>
        <dbReference type="Rhea" id="RHEA:50984"/>
        <dbReference type="ChEBI" id="CHEBI:606564"/>
    </reaction>
</comment>
<name>A0A835NG19_9PASS</name>
<comment type="subcellular location">
    <subcellularLocation>
        <location evidence="1">Apical cell membrane</location>
        <topology evidence="1">Multi-pass membrane protein</topology>
    </subcellularLocation>
    <subcellularLocation>
        <location evidence="2">Basolateral cell membrane</location>
        <topology evidence="2">Multi-pass membrane protein</topology>
    </subcellularLocation>
</comment>
<dbReference type="GO" id="GO:0015132">
    <property type="term" value="F:prostaglandin transmembrane transporter activity"/>
    <property type="evidence" value="ECO:0007669"/>
    <property type="project" value="UniProtKB-ARBA"/>
</dbReference>
<evidence type="ECO:0000256" key="12">
    <source>
        <dbReference type="ARBA" id="ARBA00035870"/>
    </source>
</evidence>
<dbReference type="FunFam" id="1.20.1250.20:FF:000170">
    <property type="entry name" value="Solute carrier family 22 member 7"/>
    <property type="match status" value="1"/>
</dbReference>
<dbReference type="AlphaFoldDB" id="A0A835NG19"/>
<feature type="transmembrane region" description="Helical" evidence="26">
    <location>
        <begin position="503"/>
        <end position="523"/>
    </location>
</feature>
<dbReference type="GO" id="GO:0008514">
    <property type="term" value="F:organic anion transmembrane transporter activity"/>
    <property type="evidence" value="ECO:0007669"/>
    <property type="project" value="UniProtKB-ARBA"/>
</dbReference>
<evidence type="ECO:0000256" key="2">
    <source>
        <dbReference type="ARBA" id="ARBA00004554"/>
    </source>
</evidence>
<evidence type="ECO:0000256" key="23">
    <source>
        <dbReference type="ARBA" id="ARBA00039896"/>
    </source>
</evidence>
<proteinExistence type="inferred from homology"/>
<evidence type="ECO:0000256" key="9">
    <source>
        <dbReference type="ARBA" id="ARBA00023136"/>
    </source>
</evidence>
<feature type="transmembrane region" description="Helical" evidence="26">
    <location>
        <begin position="535"/>
        <end position="554"/>
    </location>
</feature>
<evidence type="ECO:0000256" key="1">
    <source>
        <dbReference type="ARBA" id="ARBA00004424"/>
    </source>
</evidence>
<evidence type="ECO:0000256" key="3">
    <source>
        <dbReference type="ARBA" id="ARBA00009203"/>
    </source>
</evidence>
<evidence type="ECO:0000313" key="28">
    <source>
        <dbReference type="EMBL" id="KAG0114065.1"/>
    </source>
</evidence>
<evidence type="ECO:0000256" key="26">
    <source>
        <dbReference type="SAM" id="Phobius"/>
    </source>
</evidence>
<evidence type="ECO:0000256" key="19">
    <source>
        <dbReference type="ARBA" id="ARBA00036345"/>
    </source>
</evidence>
<keyword evidence="6 26" id="KW-0812">Transmembrane</keyword>
<comment type="catalytic activity">
    <reaction evidence="20">
        <text>GMP(in) = GMP(out)</text>
        <dbReference type="Rhea" id="RHEA:76211"/>
        <dbReference type="ChEBI" id="CHEBI:58115"/>
    </reaction>
</comment>
<comment type="catalytic activity">
    <reaction evidence="25">
        <text>orotate(out) + L-glutamate(in) = orotate(in) + L-glutamate(out)</text>
        <dbReference type="Rhea" id="RHEA:72043"/>
        <dbReference type="ChEBI" id="CHEBI:29985"/>
        <dbReference type="ChEBI" id="CHEBI:30839"/>
    </reaction>
</comment>
<evidence type="ECO:0000256" key="6">
    <source>
        <dbReference type="ARBA" id="ARBA00022692"/>
    </source>
</evidence>
<gene>
    <name evidence="29" type="ORF">IHE44_0008890</name>
    <name evidence="28" type="ORF">IHE44_008937</name>
</gene>
<dbReference type="GO" id="GO:0016324">
    <property type="term" value="C:apical plasma membrane"/>
    <property type="evidence" value="ECO:0007669"/>
    <property type="project" value="UniProtKB-SubCell"/>
</dbReference>
<evidence type="ECO:0000259" key="27">
    <source>
        <dbReference type="PROSITE" id="PS50850"/>
    </source>
</evidence>
<keyword evidence="7 26" id="KW-1133">Transmembrane helix</keyword>
<evidence type="ECO:0000256" key="10">
    <source>
        <dbReference type="ARBA" id="ARBA00035784"/>
    </source>
</evidence>
<comment type="catalytic activity">
    <reaction evidence="17">
        <text>GTP(in) = GTP(out)</text>
        <dbReference type="Rhea" id="RHEA:75787"/>
        <dbReference type="ChEBI" id="CHEBI:37565"/>
    </reaction>
</comment>
<dbReference type="Proteomes" id="UP000618051">
    <property type="component" value="Unassembled WGS sequence"/>
</dbReference>
<dbReference type="InterPro" id="IPR036259">
    <property type="entry name" value="MFS_trans_sf"/>
</dbReference>
<feature type="transmembrane region" description="Helical" evidence="26">
    <location>
        <begin position="473"/>
        <end position="491"/>
    </location>
</feature>
<evidence type="ECO:0000256" key="14">
    <source>
        <dbReference type="ARBA" id="ARBA00035994"/>
    </source>
</evidence>
<evidence type="ECO:0000256" key="17">
    <source>
        <dbReference type="ARBA" id="ARBA00036284"/>
    </source>
</evidence>
<evidence type="ECO:0000256" key="24">
    <source>
        <dbReference type="ARBA" id="ARBA00042363"/>
    </source>
</evidence>
<comment type="catalytic activity">
    <reaction evidence="21">
        <text>2-oxoglutarate(in) = 2-oxoglutarate(out)</text>
        <dbReference type="Rhea" id="RHEA:76231"/>
        <dbReference type="ChEBI" id="CHEBI:16810"/>
    </reaction>
</comment>
<evidence type="ECO:0000256" key="16">
    <source>
        <dbReference type="ARBA" id="ARBA00036221"/>
    </source>
</evidence>
<evidence type="ECO:0000256" key="15">
    <source>
        <dbReference type="ARBA" id="ARBA00036196"/>
    </source>
</evidence>
<evidence type="ECO:0000256" key="22">
    <source>
        <dbReference type="ARBA" id="ARBA00036870"/>
    </source>
</evidence>
<evidence type="ECO:0000256" key="25">
    <source>
        <dbReference type="ARBA" id="ARBA00051037"/>
    </source>
</evidence>
<dbReference type="SUPFAM" id="SSF103473">
    <property type="entry name" value="MFS general substrate transporter"/>
    <property type="match status" value="1"/>
</dbReference>
<evidence type="ECO:0000256" key="5">
    <source>
        <dbReference type="ARBA" id="ARBA00022475"/>
    </source>
</evidence>
<reference evidence="28" key="1">
    <citation type="submission" date="2020-10" db="EMBL/GenBank/DDBJ databases">
        <title>Feather gene expression reveals the developmental basis of iridescence in African starlings.</title>
        <authorList>
            <person name="Rubenstein D.R."/>
        </authorList>
    </citation>
    <scope>NUCLEOTIDE SEQUENCE</scope>
    <source>
        <strain evidence="28">SS15</strain>
        <tissue evidence="28">Liver</tissue>
    </source>
</reference>
<comment type="catalytic activity">
    <reaction evidence="12">
        <text>2'-deoxyguanosine(in) = 2'-deoxyguanosine(out)</text>
        <dbReference type="Rhea" id="RHEA:76215"/>
        <dbReference type="ChEBI" id="CHEBI:17172"/>
    </reaction>
</comment>